<keyword evidence="2" id="KW-1185">Reference proteome</keyword>
<sequence length="407" mass="45908">MGFSQEDKIDDELDKRYPLLFKLNESGSKFLSLTIWNTFRAGIKKIGTRDQKNFLDFKGSNIFVYGQFSPRFMVMTSIGSRSFNAQNTGVDGESKAMVFLNDATGEYMVIDKKMYIGLGLHYWCGISRAQVGSGNSAMTMGGPNDRVWLNYGRTGQAVREIGVFIKGSLSDKLKYSFTINDSENSYVVNDDTPISKDVSAYAGAYISPKVSNSEKSRLNYTSRLEYQFLDEEGDKFPFKSGSTFSKKGNVFNVGAGIWYHPNASITLRDKLSPITKISEIKNVNQIEYQDALHFSVDAYLDMKGLTAYALFQDTNYGKNARGYRFTGSNTTLTLGYFLEDFNLQPYASYSFLHPRVDGYNSGWDMKLGINLLKLDIFLRASLEYKINKSVEDTSLNKSLILQVQFVI</sequence>
<evidence type="ECO:0000313" key="2">
    <source>
        <dbReference type="Proteomes" id="UP000243197"/>
    </source>
</evidence>
<gene>
    <name evidence="1" type="ORF">JBKA6_0426</name>
</gene>
<organism evidence="1 2">
    <name type="scientific">Ichthyobacterium seriolicida</name>
    <dbReference type="NCBI Taxonomy" id="242600"/>
    <lineage>
        <taxon>Bacteria</taxon>
        <taxon>Pseudomonadati</taxon>
        <taxon>Bacteroidota</taxon>
        <taxon>Flavobacteriia</taxon>
        <taxon>Flavobacteriales</taxon>
        <taxon>Ichthyobacteriaceae</taxon>
        <taxon>Ichthyobacterium</taxon>
    </lineage>
</organism>
<dbReference type="KEGG" id="ise:JBKA6_0426"/>
<dbReference type="AlphaFoldDB" id="A0A1J1DX55"/>
<accession>A0A1J1DX55</accession>
<proteinExistence type="predicted"/>
<protein>
    <submittedName>
        <fullName evidence="1">Phosphate-selective porin O and P</fullName>
    </submittedName>
</protein>
<dbReference type="EMBL" id="AP014564">
    <property type="protein sequence ID" value="BAV94439.1"/>
    <property type="molecule type" value="Genomic_DNA"/>
</dbReference>
<reference evidence="1 2" key="1">
    <citation type="submission" date="2014-03" db="EMBL/GenBank/DDBJ databases">
        <title>complete genome sequence of Flavobacteriaceae bacterium JBKA-6.</title>
        <authorList>
            <person name="Takano T."/>
            <person name="Nakamura Y."/>
            <person name="Takuma S."/>
            <person name="Yasuike M."/>
            <person name="Matsuyama T."/>
            <person name="Sakai T."/>
            <person name="Fujiwara A."/>
            <person name="Kimoto K."/>
            <person name="Fukuda Y."/>
            <person name="Kondo H."/>
            <person name="Hirono I."/>
            <person name="Nakayasu C."/>
        </authorList>
    </citation>
    <scope>NUCLEOTIDE SEQUENCE [LARGE SCALE GENOMIC DNA]</scope>
    <source>
        <strain evidence="1 2">JBKA-6</strain>
    </source>
</reference>
<dbReference type="Proteomes" id="UP000243197">
    <property type="component" value="Chromosome"/>
</dbReference>
<evidence type="ECO:0000313" key="1">
    <source>
        <dbReference type="EMBL" id="BAV94439.1"/>
    </source>
</evidence>
<name>A0A1J1DX55_9FLAO</name>